<gene>
    <name evidence="1" type="ORF">IFR04_007242</name>
</gene>
<evidence type="ECO:0000313" key="1">
    <source>
        <dbReference type="EMBL" id="KAG4419645.1"/>
    </source>
</evidence>
<proteinExistence type="predicted"/>
<organism evidence="1 2">
    <name type="scientific">Cadophora malorum</name>
    <dbReference type="NCBI Taxonomy" id="108018"/>
    <lineage>
        <taxon>Eukaryota</taxon>
        <taxon>Fungi</taxon>
        <taxon>Dikarya</taxon>
        <taxon>Ascomycota</taxon>
        <taxon>Pezizomycotina</taxon>
        <taxon>Leotiomycetes</taxon>
        <taxon>Helotiales</taxon>
        <taxon>Ploettnerulaceae</taxon>
        <taxon>Cadophora</taxon>
    </lineage>
</organism>
<dbReference type="Proteomes" id="UP000664132">
    <property type="component" value="Unassembled WGS sequence"/>
</dbReference>
<keyword evidence="2" id="KW-1185">Reference proteome</keyword>
<sequence length="318" mass="36739">MYLWFSGSQAIPKAFLKVQVIEFEPSAYKSAREVIVTDYYRRSILVVPNRRLALDPRNLPSVEDVIQIFSLSREGTRPSLGPFSGLQKAVQKFVESYCDRRSDMPMKSLLSSITRLQLLFGMYRIIPCTIGTPESDEGELASFTMTAQIRLLVCKELRSVETQVFSALDNLVYDQVNIGRENPLAVWACLWTLLFIYKDHMIYTRSTLPEYDISPMIHASRFQLNQHLYNTLTSVYAALYNSTSPLTLDWRTEEISSLLDRDPELIRLFCDIKTEMFWFYAIKDSLLEEDTLFKSLIIENESKLIRAHIKAAKRKGIL</sequence>
<dbReference type="OrthoDB" id="5426982at2759"/>
<dbReference type="EMBL" id="JAFJYH010000101">
    <property type="protein sequence ID" value="KAG4419645.1"/>
    <property type="molecule type" value="Genomic_DNA"/>
</dbReference>
<dbReference type="AlphaFoldDB" id="A0A8H7TI83"/>
<evidence type="ECO:0000313" key="2">
    <source>
        <dbReference type="Proteomes" id="UP000664132"/>
    </source>
</evidence>
<comment type="caution">
    <text evidence="1">The sequence shown here is derived from an EMBL/GenBank/DDBJ whole genome shotgun (WGS) entry which is preliminary data.</text>
</comment>
<reference evidence="1" key="1">
    <citation type="submission" date="2021-02" db="EMBL/GenBank/DDBJ databases">
        <title>Genome sequence Cadophora malorum strain M34.</title>
        <authorList>
            <person name="Stefanovic E."/>
            <person name="Vu D."/>
            <person name="Scully C."/>
            <person name="Dijksterhuis J."/>
            <person name="Roader J."/>
            <person name="Houbraken J."/>
        </authorList>
    </citation>
    <scope>NUCLEOTIDE SEQUENCE</scope>
    <source>
        <strain evidence="1">M34</strain>
    </source>
</reference>
<name>A0A8H7TI83_9HELO</name>
<accession>A0A8H7TI83</accession>
<protein>
    <submittedName>
        <fullName evidence="1">Uncharacterized protein</fullName>
    </submittedName>
</protein>